<gene>
    <name evidence="2" type="ORF">VHP8226_00386</name>
</gene>
<evidence type="ECO:0000313" key="3">
    <source>
        <dbReference type="Proteomes" id="UP000838160"/>
    </source>
</evidence>
<dbReference type="EMBL" id="CAKLCM010000001">
    <property type="protein sequence ID" value="CAH0524548.1"/>
    <property type="molecule type" value="Genomic_DNA"/>
</dbReference>
<evidence type="ECO:0000313" key="2">
    <source>
        <dbReference type="EMBL" id="CAH0524548.1"/>
    </source>
</evidence>
<proteinExistence type="predicted"/>
<accession>A0ABN8DDD4</accession>
<organism evidence="2 3">
    <name type="scientific">Vibrio hippocampi</name>
    <dbReference type="NCBI Taxonomy" id="654686"/>
    <lineage>
        <taxon>Bacteria</taxon>
        <taxon>Pseudomonadati</taxon>
        <taxon>Pseudomonadota</taxon>
        <taxon>Gammaproteobacteria</taxon>
        <taxon>Vibrionales</taxon>
        <taxon>Vibrionaceae</taxon>
        <taxon>Vibrio</taxon>
    </lineage>
</organism>
<comment type="caution">
    <text evidence="2">The sequence shown here is derived from an EMBL/GenBank/DDBJ whole genome shotgun (WGS) entry which is preliminary data.</text>
</comment>
<dbReference type="Proteomes" id="UP000838160">
    <property type="component" value="Unassembled WGS sequence"/>
</dbReference>
<feature type="transmembrane region" description="Helical" evidence="1">
    <location>
        <begin position="20"/>
        <end position="43"/>
    </location>
</feature>
<dbReference type="RefSeq" id="WP_237483447.1">
    <property type="nucleotide sequence ID" value="NZ_CAKLCM010000001.1"/>
</dbReference>
<reference evidence="2" key="1">
    <citation type="submission" date="2021-12" db="EMBL/GenBank/DDBJ databases">
        <authorList>
            <person name="Rodrigo-Torres L."/>
            <person name="Arahal R. D."/>
            <person name="Lucena T."/>
        </authorList>
    </citation>
    <scope>NUCLEOTIDE SEQUENCE</scope>
    <source>
        <strain evidence="2">CECT 8226</strain>
    </source>
</reference>
<sequence>MIEAHRKTSPLYLKSIKAQLGSIAMVAAMVALLMFLLVFNPILGELSESQERYVFLQQQVANSTNLNTVAPNLNQEQQRLESLFVQWQPKVDQGLLQADVLSSLRQHANDHGLQLHQAAWHETKPLATSRRLTLELRGEFYPLLEFAKSSVSLGYLLLPISLKLSNTSSDLAQIHLSLDLFVDGQSGRPLMIAQTAKAQLEQWLRQMPLTAKKPISSEIESRFANAVDSELAVCAGSGELSLPSFVGRFTDRKQVWAVVHFSDSGLRFVSQGERFENWLITEISTDYLVVKKEAVKDCRIPRRGKWQ</sequence>
<keyword evidence="1" id="KW-0472">Membrane</keyword>
<evidence type="ECO:0000256" key="1">
    <source>
        <dbReference type="SAM" id="Phobius"/>
    </source>
</evidence>
<keyword evidence="3" id="KW-1185">Reference proteome</keyword>
<protein>
    <submittedName>
        <fullName evidence="2">Uncharacterized protein</fullName>
    </submittedName>
</protein>
<keyword evidence="1" id="KW-0812">Transmembrane</keyword>
<keyword evidence="1" id="KW-1133">Transmembrane helix</keyword>
<name>A0ABN8DDD4_9VIBR</name>